<dbReference type="RefSeq" id="WP_005742730.1">
    <property type="nucleotide sequence ID" value="NZ_CP031226.1"/>
</dbReference>
<proteinExistence type="predicted"/>
<name>A0AAD0PWS5_PSEAV</name>
<evidence type="ECO:0000256" key="1">
    <source>
        <dbReference type="SAM" id="SignalP"/>
    </source>
</evidence>
<evidence type="ECO:0000313" key="2">
    <source>
        <dbReference type="EMBL" id="AXH60168.1"/>
    </source>
</evidence>
<dbReference type="Pfam" id="PF09498">
    <property type="entry name" value="DUF2388"/>
    <property type="match status" value="1"/>
</dbReference>
<keyword evidence="1" id="KW-0732">Signal</keyword>
<keyword evidence="2" id="KW-0614">Plasmid</keyword>
<accession>A0AAD0PWS5</accession>
<gene>
    <name evidence="2" type="ORF">PLA107_033825</name>
</gene>
<dbReference type="AlphaFoldDB" id="A0AAD0PWS5"/>
<dbReference type="EMBL" id="CP031226">
    <property type="protein sequence ID" value="AXH60168.1"/>
    <property type="molecule type" value="Genomic_DNA"/>
</dbReference>
<sequence length="112" mass="11367">MKTTSAICLVILLGGIGSQVYADPAGVAAVQAGMMSSSAPLGMTFISSLGTSESSSGNRMKVAAKEDAALYVATDGAEDRAALEQAYQQYLQAPKSAGASKMDFAVGLLAQQ</sequence>
<feature type="chain" id="PRO_5042115415" evidence="1">
    <location>
        <begin position="23"/>
        <end position="112"/>
    </location>
</feature>
<geneLocation type="plasmid" evidence="3">
    <name>pmppla107</name>
</geneLocation>
<dbReference type="Proteomes" id="UP000006426">
    <property type="component" value="Plasmid pmppla107"/>
</dbReference>
<protein>
    <submittedName>
        <fullName evidence="2">DUF2388 domain-containing protein</fullName>
    </submittedName>
</protein>
<organism evidence="2 3">
    <name type="scientific">Pseudomonas amygdali pv. lachrymans str. M301315</name>
    <dbReference type="NCBI Taxonomy" id="629260"/>
    <lineage>
        <taxon>Bacteria</taxon>
        <taxon>Pseudomonadati</taxon>
        <taxon>Pseudomonadota</taxon>
        <taxon>Gammaproteobacteria</taxon>
        <taxon>Pseudomonadales</taxon>
        <taxon>Pseudomonadaceae</taxon>
        <taxon>Pseudomonas</taxon>
        <taxon>Pseudomonas amygdali</taxon>
    </lineage>
</organism>
<dbReference type="GeneID" id="39474785"/>
<dbReference type="InterPro" id="IPR012661">
    <property type="entry name" value="CHP02448"/>
</dbReference>
<feature type="signal peptide" evidence="1">
    <location>
        <begin position="1"/>
        <end position="22"/>
    </location>
</feature>
<evidence type="ECO:0000313" key="3">
    <source>
        <dbReference type="Proteomes" id="UP000006426"/>
    </source>
</evidence>
<reference evidence="2 3" key="1">
    <citation type="journal article" date="2011" name="PLoS Pathog.">
        <title>Dynamic evolution of pathogenicity revealed by sequencing and comparative genomics of 19 Pseudomonas syringae isolates.</title>
        <authorList>
            <person name="Baltrus D.A."/>
            <person name="Nishimura M.T."/>
            <person name="Romanchuk A."/>
            <person name="Chang J.H."/>
            <person name="Mukhtar M.S."/>
            <person name="Cherkis K."/>
            <person name="Roach J."/>
            <person name="Grant S.R."/>
            <person name="Jones C.D."/>
            <person name="Dangl J.L."/>
        </authorList>
    </citation>
    <scope>NUCLEOTIDE SEQUENCE [LARGE SCALE GENOMIC DNA]</scope>
    <source>
        <strain evidence="2 3">M301315</strain>
    </source>
</reference>